<accession>A0A1L9R9C2</accession>
<dbReference type="RefSeq" id="XP_040685160.1">
    <property type="nucleotide sequence ID" value="XM_040839040.1"/>
</dbReference>
<evidence type="ECO:0000256" key="1">
    <source>
        <dbReference type="SAM" id="MobiDB-lite"/>
    </source>
</evidence>
<proteinExistence type="predicted"/>
<keyword evidence="3" id="KW-1185">Reference proteome</keyword>
<dbReference type="VEuPathDB" id="FungiDB:ASPWEDRAFT_693466"/>
<feature type="region of interest" description="Disordered" evidence="1">
    <location>
        <begin position="1"/>
        <end position="197"/>
    </location>
</feature>
<protein>
    <submittedName>
        <fullName evidence="2">Uncharacterized protein</fullName>
    </submittedName>
</protein>
<feature type="compositionally biased region" description="Basic and acidic residues" evidence="1">
    <location>
        <begin position="97"/>
        <end position="106"/>
    </location>
</feature>
<feature type="compositionally biased region" description="Basic and acidic residues" evidence="1">
    <location>
        <begin position="127"/>
        <end position="149"/>
    </location>
</feature>
<sequence>MATQQPAQPPKEAAYKQPQNPVTHSPLEQRDISQRQRGDPVPSIFRRAADSKPSNDENIAHLTERHQREQRTMQAVPDVDLQYGVEQQPSEGNIADAVEHKKERARAQAGAHAGPVGSASGPGHPGFGEERDLAADMARKREEHDRVLGERVGQSPPEPDGETAEREAVRQRKLKQHQNLDVKSAVHEATGDPVVGQ</sequence>
<evidence type="ECO:0000313" key="2">
    <source>
        <dbReference type="EMBL" id="OJJ31483.1"/>
    </source>
</evidence>
<dbReference type="GeneID" id="63754888"/>
<feature type="compositionally biased region" description="Basic and acidic residues" evidence="1">
    <location>
        <begin position="47"/>
        <end position="71"/>
    </location>
</feature>
<dbReference type="EMBL" id="KV878216">
    <property type="protein sequence ID" value="OJJ31483.1"/>
    <property type="molecule type" value="Genomic_DNA"/>
</dbReference>
<dbReference type="OrthoDB" id="4509376at2759"/>
<reference evidence="3" key="1">
    <citation type="journal article" date="2017" name="Genome Biol.">
        <title>Comparative genomics reveals high biological diversity and specific adaptations in the industrially and medically important fungal genus Aspergillus.</title>
        <authorList>
            <person name="de Vries R.P."/>
            <person name="Riley R."/>
            <person name="Wiebenga A."/>
            <person name="Aguilar-Osorio G."/>
            <person name="Amillis S."/>
            <person name="Uchima C.A."/>
            <person name="Anderluh G."/>
            <person name="Asadollahi M."/>
            <person name="Askin M."/>
            <person name="Barry K."/>
            <person name="Battaglia E."/>
            <person name="Bayram O."/>
            <person name="Benocci T."/>
            <person name="Braus-Stromeyer S.A."/>
            <person name="Caldana C."/>
            <person name="Canovas D."/>
            <person name="Cerqueira G.C."/>
            <person name="Chen F."/>
            <person name="Chen W."/>
            <person name="Choi C."/>
            <person name="Clum A."/>
            <person name="Dos Santos R.A."/>
            <person name="Damasio A.R."/>
            <person name="Diallinas G."/>
            <person name="Emri T."/>
            <person name="Fekete E."/>
            <person name="Flipphi M."/>
            <person name="Freyberg S."/>
            <person name="Gallo A."/>
            <person name="Gournas C."/>
            <person name="Habgood R."/>
            <person name="Hainaut M."/>
            <person name="Harispe M.L."/>
            <person name="Henrissat B."/>
            <person name="Hilden K.S."/>
            <person name="Hope R."/>
            <person name="Hossain A."/>
            <person name="Karabika E."/>
            <person name="Karaffa L."/>
            <person name="Karanyi Z."/>
            <person name="Krasevec N."/>
            <person name="Kuo A."/>
            <person name="Kusch H."/>
            <person name="LaButti K."/>
            <person name="Lagendijk E.L."/>
            <person name="Lapidus A."/>
            <person name="Levasseur A."/>
            <person name="Lindquist E."/>
            <person name="Lipzen A."/>
            <person name="Logrieco A.F."/>
            <person name="MacCabe A."/>
            <person name="Maekelae M.R."/>
            <person name="Malavazi I."/>
            <person name="Melin P."/>
            <person name="Meyer V."/>
            <person name="Mielnichuk N."/>
            <person name="Miskei M."/>
            <person name="Molnar A.P."/>
            <person name="Mule G."/>
            <person name="Ngan C.Y."/>
            <person name="Orejas M."/>
            <person name="Orosz E."/>
            <person name="Ouedraogo J.P."/>
            <person name="Overkamp K.M."/>
            <person name="Park H.-S."/>
            <person name="Perrone G."/>
            <person name="Piumi F."/>
            <person name="Punt P.J."/>
            <person name="Ram A.F."/>
            <person name="Ramon A."/>
            <person name="Rauscher S."/>
            <person name="Record E."/>
            <person name="Riano-Pachon D.M."/>
            <person name="Robert V."/>
            <person name="Roehrig J."/>
            <person name="Ruller R."/>
            <person name="Salamov A."/>
            <person name="Salih N.S."/>
            <person name="Samson R.A."/>
            <person name="Sandor E."/>
            <person name="Sanguinetti M."/>
            <person name="Schuetze T."/>
            <person name="Sepcic K."/>
            <person name="Shelest E."/>
            <person name="Sherlock G."/>
            <person name="Sophianopoulou V."/>
            <person name="Squina F.M."/>
            <person name="Sun H."/>
            <person name="Susca A."/>
            <person name="Todd R.B."/>
            <person name="Tsang A."/>
            <person name="Unkles S.E."/>
            <person name="van de Wiele N."/>
            <person name="van Rossen-Uffink D."/>
            <person name="Oliveira J.V."/>
            <person name="Vesth T.C."/>
            <person name="Visser J."/>
            <person name="Yu J.-H."/>
            <person name="Zhou M."/>
            <person name="Andersen M.R."/>
            <person name="Archer D.B."/>
            <person name="Baker S.E."/>
            <person name="Benoit I."/>
            <person name="Brakhage A.A."/>
            <person name="Braus G.H."/>
            <person name="Fischer R."/>
            <person name="Frisvad J.C."/>
            <person name="Goldman G.H."/>
            <person name="Houbraken J."/>
            <person name="Oakley B."/>
            <person name="Pocsi I."/>
            <person name="Scazzocchio C."/>
            <person name="Seiboth B."/>
            <person name="vanKuyk P.A."/>
            <person name="Wortman J."/>
            <person name="Dyer P.S."/>
            <person name="Grigoriev I.V."/>
        </authorList>
    </citation>
    <scope>NUCLEOTIDE SEQUENCE [LARGE SCALE GENOMIC DNA]</scope>
    <source>
        <strain evidence="3">DTO 134E9</strain>
    </source>
</reference>
<evidence type="ECO:0000313" key="3">
    <source>
        <dbReference type="Proteomes" id="UP000184383"/>
    </source>
</evidence>
<dbReference type="Proteomes" id="UP000184383">
    <property type="component" value="Unassembled WGS sequence"/>
</dbReference>
<name>A0A1L9R9C2_ASPWE</name>
<feature type="compositionally biased region" description="Basic and acidic residues" evidence="1">
    <location>
        <begin position="27"/>
        <end position="38"/>
    </location>
</feature>
<organism evidence="2 3">
    <name type="scientific">Aspergillus wentii DTO 134E9</name>
    <dbReference type="NCBI Taxonomy" id="1073089"/>
    <lineage>
        <taxon>Eukaryota</taxon>
        <taxon>Fungi</taxon>
        <taxon>Dikarya</taxon>
        <taxon>Ascomycota</taxon>
        <taxon>Pezizomycotina</taxon>
        <taxon>Eurotiomycetes</taxon>
        <taxon>Eurotiomycetidae</taxon>
        <taxon>Eurotiales</taxon>
        <taxon>Aspergillaceae</taxon>
        <taxon>Aspergillus</taxon>
        <taxon>Aspergillus subgen. Cremei</taxon>
    </lineage>
</organism>
<dbReference type="AlphaFoldDB" id="A0A1L9R9C2"/>
<feature type="compositionally biased region" description="Basic and acidic residues" evidence="1">
    <location>
        <begin position="178"/>
        <end position="190"/>
    </location>
</feature>
<gene>
    <name evidence="2" type="ORF">ASPWEDRAFT_693466</name>
</gene>